<evidence type="ECO:0000313" key="2">
    <source>
        <dbReference type="Proteomes" id="UP000185783"/>
    </source>
</evidence>
<dbReference type="Proteomes" id="UP000185783">
    <property type="component" value="Unassembled WGS sequence"/>
</dbReference>
<dbReference type="STRING" id="197461.A3843_07030"/>
<protein>
    <submittedName>
        <fullName evidence="1">2-haloalkanoic acid dehalogenase</fullName>
    </submittedName>
</protein>
<proteinExistence type="predicted"/>
<comment type="caution">
    <text evidence="1">The sequence shown here is derived from an EMBL/GenBank/DDBJ whole genome shotgun (WGS) entry which is preliminary data.</text>
</comment>
<dbReference type="Gene3D" id="3.40.50.1000">
    <property type="entry name" value="HAD superfamily/HAD-like"/>
    <property type="match status" value="1"/>
</dbReference>
<sequence>MTSKVTTVVFDVGNVLIHWDPHNLYRKLIPDDTERDYFLNTVCHYDWNLEQDKGRGWQEALEERIGQFPHHEDLIRAYYDRWEEMLDGHVEGTVKLLKELKDGGVPLYAITNFSSEKFEVAKQIFPFLADSFRDTVVSAEEKLLKPDRRIYEILIERNNLNPSELVFVDDTYKNVLGAQAVGMQALHFETPEKLRADLKTLGLQW</sequence>
<evidence type="ECO:0000313" key="1">
    <source>
        <dbReference type="EMBL" id="OKL44171.1"/>
    </source>
</evidence>
<dbReference type="Pfam" id="PF00702">
    <property type="entry name" value="Hydrolase"/>
    <property type="match status" value="1"/>
</dbReference>
<dbReference type="InterPro" id="IPR036412">
    <property type="entry name" value="HAD-like_sf"/>
</dbReference>
<reference evidence="1 2" key="1">
    <citation type="submission" date="2016-03" db="EMBL/GenBank/DDBJ databases">
        <title>Genome sequence of Nesiotobacter sp. nov., a moderately halophilic alphaproteobacterium isolated from the Yellow Sea, China.</title>
        <authorList>
            <person name="Zhang G."/>
            <person name="Zhang R."/>
        </authorList>
    </citation>
    <scope>NUCLEOTIDE SEQUENCE [LARGE SCALE GENOMIC DNA]</scope>
    <source>
        <strain evidence="1 2">WB1-6</strain>
    </source>
</reference>
<keyword evidence="2" id="KW-1185">Reference proteome</keyword>
<dbReference type="CDD" id="cd02603">
    <property type="entry name" value="HAD_sEH-N_like"/>
    <property type="match status" value="1"/>
</dbReference>
<gene>
    <name evidence="1" type="ORF">A3843_07030</name>
</gene>
<name>A0A1U7JHP4_9HYPH</name>
<dbReference type="NCBIfam" id="TIGR01509">
    <property type="entry name" value="HAD-SF-IA-v3"/>
    <property type="match status" value="1"/>
</dbReference>
<dbReference type="PRINTS" id="PR00413">
    <property type="entry name" value="HADHALOGNASE"/>
</dbReference>
<dbReference type="SFLD" id="SFLDG01129">
    <property type="entry name" value="C1.5:_HAD__Beta-PGM__Phosphata"/>
    <property type="match status" value="1"/>
</dbReference>
<dbReference type="Gene3D" id="1.10.150.240">
    <property type="entry name" value="Putative phosphatase, domain 2"/>
    <property type="match status" value="1"/>
</dbReference>
<dbReference type="RefSeq" id="WP_028481769.1">
    <property type="nucleotide sequence ID" value="NZ_LVVZ01000014.1"/>
</dbReference>
<organism evidence="1 2">
    <name type="scientific">Pseudovibrio exalbescens</name>
    <dbReference type="NCBI Taxonomy" id="197461"/>
    <lineage>
        <taxon>Bacteria</taxon>
        <taxon>Pseudomonadati</taxon>
        <taxon>Pseudomonadota</taxon>
        <taxon>Alphaproteobacteria</taxon>
        <taxon>Hyphomicrobiales</taxon>
        <taxon>Stappiaceae</taxon>
        <taxon>Pseudovibrio</taxon>
    </lineage>
</organism>
<dbReference type="PANTHER" id="PTHR43611">
    <property type="entry name" value="ALPHA-D-GLUCOSE 1-PHOSPHATE PHOSPHATASE"/>
    <property type="match status" value="1"/>
</dbReference>
<accession>A0A1U7JHP4</accession>
<dbReference type="InterPro" id="IPR023214">
    <property type="entry name" value="HAD_sf"/>
</dbReference>
<dbReference type="InterPro" id="IPR023198">
    <property type="entry name" value="PGP-like_dom2"/>
</dbReference>
<dbReference type="AlphaFoldDB" id="A0A1U7JHP4"/>
<dbReference type="PANTHER" id="PTHR43611:SF3">
    <property type="entry name" value="FLAVIN MONONUCLEOTIDE HYDROLASE 1, CHLOROPLATIC"/>
    <property type="match status" value="1"/>
</dbReference>
<dbReference type="EMBL" id="LVVZ01000014">
    <property type="protein sequence ID" value="OKL44171.1"/>
    <property type="molecule type" value="Genomic_DNA"/>
</dbReference>
<dbReference type="SUPFAM" id="SSF56784">
    <property type="entry name" value="HAD-like"/>
    <property type="match status" value="1"/>
</dbReference>
<dbReference type="SFLD" id="SFLDS00003">
    <property type="entry name" value="Haloacid_Dehalogenase"/>
    <property type="match status" value="1"/>
</dbReference>
<dbReference type="InterPro" id="IPR006439">
    <property type="entry name" value="HAD-SF_hydro_IA"/>
</dbReference>